<evidence type="ECO:0000256" key="2">
    <source>
        <dbReference type="SAM" id="Phobius"/>
    </source>
</evidence>
<keyword evidence="1" id="KW-0175">Coiled coil</keyword>
<organism evidence="3 4">
    <name type="scientific">Musa balbisiana</name>
    <name type="common">Banana</name>
    <dbReference type="NCBI Taxonomy" id="52838"/>
    <lineage>
        <taxon>Eukaryota</taxon>
        <taxon>Viridiplantae</taxon>
        <taxon>Streptophyta</taxon>
        <taxon>Embryophyta</taxon>
        <taxon>Tracheophyta</taxon>
        <taxon>Spermatophyta</taxon>
        <taxon>Magnoliopsida</taxon>
        <taxon>Liliopsida</taxon>
        <taxon>Zingiberales</taxon>
        <taxon>Musaceae</taxon>
        <taxon>Musa</taxon>
    </lineage>
</organism>
<keyword evidence="2" id="KW-1133">Transmembrane helix</keyword>
<protein>
    <submittedName>
        <fullName evidence="3">Uncharacterized protein</fullName>
    </submittedName>
</protein>
<reference evidence="3 4" key="1">
    <citation type="journal article" date="2019" name="Nat. Plants">
        <title>Genome sequencing of Musa balbisiana reveals subgenome evolution and function divergence in polyploid bananas.</title>
        <authorList>
            <person name="Yao X."/>
        </authorList>
    </citation>
    <scope>NUCLEOTIDE SEQUENCE [LARGE SCALE GENOMIC DNA]</scope>
    <source>
        <strain evidence="4">cv. DH-PKW</strain>
        <tissue evidence="3">Leaves</tissue>
    </source>
</reference>
<dbReference type="PANTHER" id="PTHR37761">
    <property type="entry name" value="OS09G0108400 PROTEIN"/>
    <property type="match status" value="1"/>
</dbReference>
<sequence length="346" mass="38900">MAGLLAWAADVVGGGGPSDGGREGEGRLPVMFTEEQQRYAVELDGKAAALRRSIQDLRLRIPPAHISQRLPDLHAHSLASNAALALQLNAHSTTREQAQLREVTLQEENVAYEKAISNCEKKIQEKLQESSLLQSKLEEMDLEEQDLKAELEKALVAKETSAVETSSTDSIRAENSQFEMESSKGFKLEDLEEKKLELCPMEETIQRLESEWSSVQQESFKKPTSAQREKLLEKQLHSIIEQLTSKQVQAEGLITEIQTKEKELERLNSQRRKLDSNSTDLNTTRNRFGKSFTGSGPLVEYAIEAHRRPHHTGSRTEGQQNLMLVRSAFILYILALHVIVFIKISS</sequence>
<comment type="caution">
    <text evidence="3">The sequence shown here is derived from an EMBL/GenBank/DDBJ whole genome shotgun (WGS) entry which is preliminary data.</text>
</comment>
<evidence type="ECO:0000313" key="4">
    <source>
        <dbReference type="Proteomes" id="UP000317650"/>
    </source>
</evidence>
<dbReference type="PANTHER" id="PTHR37761:SF2">
    <property type="entry name" value="OS09G0108400 PROTEIN"/>
    <property type="match status" value="1"/>
</dbReference>
<proteinExistence type="predicted"/>
<name>A0A4S8JEN4_MUSBA</name>
<keyword evidence="4" id="KW-1185">Reference proteome</keyword>
<dbReference type="AlphaFoldDB" id="A0A4S8JEN4"/>
<keyword evidence="2" id="KW-0812">Transmembrane</keyword>
<accession>A0A4S8JEN4</accession>
<keyword evidence="2" id="KW-0472">Membrane</keyword>
<evidence type="ECO:0000313" key="3">
    <source>
        <dbReference type="EMBL" id="THU60363.1"/>
    </source>
</evidence>
<gene>
    <name evidence="3" type="ORF">C4D60_Mb07t11880</name>
</gene>
<feature type="transmembrane region" description="Helical" evidence="2">
    <location>
        <begin position="323"/>
        <end position="342"/>
    </location>
</feature>
<feature type="coiled-coil region" evidence="1">
    <location>
        <begin position="250"/>
        <end position="277"/>
    </location>
</feature>
<dbReference type="Proteomes" id="UP000317650">
    <property type="component" value="Chromosome 7"/>
</dbReference>
<feature type="coiled-coil region" evidence="1">
    <location>
        <begin position="95"/>
        <end position="157"/>
    </location>
</feature>
<evidence type="ECO:0000256" key="1">
    <source>
        <dbReference type="SAM" id="Coils"/>
    </source>
</evidence>
<dbReference type="EMBL" id="PYDT01000005">
    <property type="protein sequence ID" value="THU60363.1"/>
    <property type="molecule type" value="Genomic_DNA"/>
</dbReference>